<sequence>MAGEPHVIALSFSESKSIDGDTGFRLERVHLADVDRRRAVYRDEGNRVVVYSDQLVALDNDVLSEAEVAMKFSFLVANRQQSKRWQCIRRIYVWYSDSADYDTYKKRAVEMFNNIFDTMPADSTNYVMKVLGHVERNVIIRKLVSIGHLTHCTDDVDSTVSSQKTSEIKRSKVSVKISQEKASLYESIIPDSIKKIADPKKTNNSQEIRQRFRSTIIWVAKKQCILEVLEQAFPNALNMDQLLRRCNSIEKDKFVVVIILKELENKGLIKTVAGKYMRVPKGKGHVVKFVKQFPTLPKEEQPTIGVVTALYCEKLAVDAMLGQKISYVKYKGEGNEGDNHVYTLGTIGQHKVVVTKLAQIGTEGGAATSAENTITRLLGTFSLLKHVFIVGVCGAVPGTTTVRLGDVIVSTSGEAYVSCDRADKDETTGKYVPSTRVWSPKDSTLSKLALSLKKAKEEGNKSKKWRRNLEQGQKAVSQGEVNFLNFGKPGTGDKKPKVHFGAFGSGKAVMADDNLRVELAKSRNIVGFDHHFSAVFSSMEGSRHDSWLIIRGVADNVDGWQQCRWHFGAKWQPFASLTAAAYLKGLIMALK</sequence>
<organism evidence="2 3">
    <name type="scientific">Lingula anatina</name>
    <name type="common">Brachiopod</name>
    <name type="synonym">Lingula unguis</name>
    <dbReference type="NCBI Taxonomy" id="7574"/>
    <lineage>
        <taxon>Eukaryota</taxon>
        <taxon>Metazoa</taxon>
        <taxon>Spiralia</taxon>
        <taxon>Lophotrochozoa</taxon>
        <taxon>Brachiopoda</taxon>
        <taxon>Linguliformea</taxon>
        <taxon>Lingulata</taxon>
        <taxon>Lingulida</taxon>
        <taxon>Linguloidea</taxon>
        <taxon>Lingulidae</taxon>
        <taxon>Lingula</taxon>
    </lineage>
</organism>
<dbReference type="SUPFAM" id="SSF53167">
    <property type="entry name" value="Purine and uridine phosphorylases"/>
    <property type="match status" value="1"/>
</dbReference>
<dbReference type="PANTHER" id="PTHR47705:SF1">
    <property type="entry name" value="PNP_UDP_1 DOMAIN-CONTAINING PROTEIN"/>
    <property type="match status" value="1"/>
</dbReference>
<gene>
    <name evidence="3" type="primary">LOC106159868</name>
</gene>
<dbReference type="InParanoid" id="A0A1S3I327"/>
<accession>A0A1S3I327</accession>
<evidence type="ECO:0000313" key="3">
    <source>
        <dbReference type="RefSeq" id="XP_013391754.1"/>
    </source>
</evidence>
<dbReference type="Proteomes" id="UP000085678">
    <property type="component" value="Unplaced"/>
</dbReference>
<dbReference type="RefSeq" id="XP_013391754.1">
    <property type="nucleotide sequence ID" value="XM_013536300.2"/>
</dbReference>
<keyword evidence="2" id="KW-1185">Reference proteome</keyword>
<dbReference type="GO" id="GO:0003824">
    <property type="term" value="F:catalytic activity"/>
    <property type="evidence" value="ECO:0007669"/>
    <property type="project" value="InterPro"/>
</dbReference>
<dbReference type="KEGG" id="lak:106159868"/>
<dbReference type="OrthoDB" id="1577640at2759"/>
<feature type="domain" description="Winged helix-turn-helix" evidence="1">
    <location>
        <begin position="224"/>
        <end position="279"/>
    </location>
</feature>
<dbReference type="Pfam" id="PF22979">
    <property type="entry name" value="HTH_69"/>
    <property type="match status" value="1"/>
</dbReference>
<evidence type="ECO:0000259" key="1">
    <source>
        <dbReference type="Pfam" id="PF22979"/>
    </source>
</evidence>
<proteinExistence type="predicted"/>
<dbReference type="GeneID" id="106159868"/>
<protein>
    <submittedName>
        <fullName evidence="3">Uncharacterized protein LOC106159868</fullName>
    </submittedName>
</protein>
<dbReference type="AlphaFoldDB" id="A0A1S3I327"/>
<dbReference type="PANTHER" id="PTHR47705">
    <property type="entry name" value="AGAP000321-PA"/>
    <property type="match status" value="1"/>
</dbReference>
<reference evidence="3" key="1">
    <citation type="submission" date="2025-08" db="UniProtKB">
        <authorList>
            <consortium name="RefSeq"/>
        </authorList>
    </citation>
    <scope>IDENTIFICATION</scope>
    <source>
        <tissue evidence="3">Gonads</tissue>
    </source>
</reference>
<dbReference type="Gene3D" id="3.40.50.1580">
    <property type="entry name" value="Nucleoside phosphorylase domain"/>
    <property type="match status" value="1"/>
</dbReference>
<dbReference type="GO" id="GO:0009116">
    <property type="term" value="P:nucleoside metabolic process"/>
    <property type="evidence" value="ECO:0007669"/>
    <property type="project" value="InterPro"/>
</dbReference>
<evidence type="ECO:0000313" key="2">
    <source>
        <dbReference type="Proteomes" id="UP000085678"/>
    </source>
</evidence>
<dbReference type="STRING" id="7574.A0A1S3I327"/>
<dbReference type="InterPro" id="IPR035994">
    <property type="entry name" value="Nucleoside_phosphorylase_sf"/>
</dbReference>
<dbReference type="InterPro" id="IPR055121">
    <property type="entry name" value="HTH_69"/>
</dbReference>
<name>A0A1S3I327_LINAN</name>